<protein>
    <recommendedName>
        <fullName evidence="1">alkaline phosphatase</fullName>
        <ecNumber evidence="1">3.1.3.1</ecNumber>
    </recommendedName>
</protein>
<keyword evidence="2" id="KW-0479">Metal-binding</keyword>
<evidence type="ECO:0000256" key="1">
    <source>
        <dbReference type="ARBA" id="ARBA00012647"/>
    </source>
</evidence>
<keyword evidence="2" id="KW-0862">Zinc</keyword>
<gene>
    <name evidence="3" type="ORF">L9F63_025695</name>
</gene>
<feature type="non-terminal residue" evidence="3">
    <location>
        <position position="170"/>
    </location>
</feature>
<dbReference type="InterPro" id="IPR017850">
    <property type="entry name" value="Alkaline_phosphatase_core_sf"/>
</dbReference>
<reference evidence="3" key="1">
    <citation type="journal article" date="2023" name="IScience">
        <title>Live-bearing cockroach genome reveals convergent evolutionary mechanisms linked to viviparity in insects and beyond.</title>
        <authorList>
            <person name="Fouks B."/>
            <person name="Harrison M.C."/>
            <person name="Mikhailova A.A."/>
            <person name="Marchal E."/>
            <person name="English S."/>
            <person name="Carruthers M."/>
            <person name="Jennings E.C."/>
            <person name="Chiamaka E.L."/>
            <person name="Frigard R.A."/>
            <person name="Pippel M."/>
            <person name="Attardo G.M."/>
            <person name="Benoit J.B."/>
            <person name="Bornberg-Bauer E."/>
            <person name="Tobe S.S."/>
        </authorList>
    </citation>
    <scope>NUCLEOTIDE SEQUENCE</scope>
    <source>
        <strain evidence="3">Stay&amp;Tobe</strain>
    </source>
</reference>
<evidence type="ECO:0000313" key="4">
    <source>
        <dbReference type="Proteomes" id="UP001233999"/>
    </source>
</evidence>
<comment type="caution">
    <text evidence="3">The sequence shown here is derived from an EMBL/GenBank/DDBJ whole genome shotgun (WGS) entry which is preliminary data.</text>
</comment>
<dbReference type="Proteomes" id="UP001233999">
    <property type="component" value="Unassembled WGS sequence"/>
</dbReference>
<dbReference type="Pfam" id="PF00245">
    <property type="entry name" value="Alk_phosphatase"/>
    <property type="match status" value="1"/>
</dbReference>
<reference evidence="3" key="2">
    <citation type="submission" date="2023-05" db="EMBL/GenBank/DDBJ databases">
        <authorList>
            <person name="Fouks B."/>
        </authorList>
    </citation>
    <scope>NUCLEOTIDE SEQUENCE</scope>
    <source>
        <strain evidence="3">Stay&amp;Tobe</strain>
        <tissue evidence="3">Testes</tissue>
    </source>
</reference>
<dbReference type="SUPFAM" id="SSF53649">
    <property type="entry name" value="Alkaline phosphatase-like"/>
    <property type="match status" value="1"/>
</dbReference>
<accession>A0AAD8E302</accession>
<dbReference type="PANTHER" id="PTHR11596:SF91">
    <property type="entry name" value="ALKALINE PHOSPHATASE-RELATED"/>
    <property type="match status" value="1"/>
</dbReference>
<dbReference type="InterPro" id="IPR001952">
    <property type="entry name" value="Alkaline_phosphatase"/>
</dbReference>
<dbReference type="GO" id="GO:0004035">
    <property type="term" value="F:alkaline phosphatase activity"/>
    <property type="evidence" value="ECO:0007669"/>
    <property type="project" value="UniProtKB-EC"/>
</dbReference>
<sequence>YGCNSKILLSTRLDTILSDVDGKPYTTLLYGNGPGYTEPRTIPQGNPRDIIQSSAVPRLWSTHGGEDVPVFASGPLANILFSGTFDQSYIPHVIAYIACIGEYAKRCSTIGKTVTPNNSLQVSGPYSVPSSVLSQLLYYNRSKKKKKDISNQMFCSFPYIFTTVNFSLCR</sequence>
<keyword evidence="4" id="KW-1185">Reference proteome</keyword>
<comment type="cofactor">
    <cofactor evidence="2">
        <name>Zn(2+)</name>
        <dbReference type="ChEBI" id="CHEBI:29105"/>
    </cofactor>
    <text evidence="2">Binds 2 Zn(2+) ions.</text>
</comment>
<evidence type="ECO:0000256" key="2">
    <source>
        <dbReference type="PIRSR" id="PIRSR601952-2"/>
    </source>
</evidence>
<dbReference type="Gene3D" id="3.40.720.10">
    <property type="entry name" value="Alkaline Phosphatase, subunit A"/>
    <property type="match status" value="1"/>
</dbReference>
<dbReference type="EMBL" id="JASPKZ010009951">
    <property type="protein sequence ID" value="KAJ9575353.1"/>
    <property type="molecule type" value="Genomic_DNA"/>
</dbReference>
<evidence type="ECO:0000313" key="3">
    <source>
        <dbReference type="EMBL" id="KAJ9575353.1"/>
    </source>
</evidence>
<feature type="non-terminal residue" evidence="3">
    <location>
        <position position="1"/>
    </location>
</feature>
<dbReference type="PANTHER" id="PTHR11596">
    <property type="entry name" value="ALKALINE PHOSPHATASE"/>
    <property type="match status" value="1"/>
</dbReference>
<dbReference type="AlphaFoldDB" id="A0AAD8E302"/>
<organism evidence="3 4">
    <name type="scientific">Diploptera punctata</name>
    <name type="common">Pacific beetle cockroach</name>
    <dbReference type="NCBI Taxonomy" id="6984"/>
    <lineage>
        <taxon>Eukaryota</taxon>
        <taxon>Metazoa</taxon>
        <taxon>Ecdysozoa</taxon>
        <taxon>Arthropoda</taxon>
        <taxon>Hexapoda</taxon>
        <taxon>Insecta</taxon>
        <taxon>Pterygota</taxon>
        <taxon>Neoptera</taxon>
        <taxon>Polyneoptera</taxon>
        <taxon>Dictyoptera</taxon>
        <taxon>Blattodea</taxon>
        <taxon>Blaberoidea</taxon>
        <taxon>Blaberidae</taxon>
        <taxon>Diplopterinae</taxon>
        <taxon>Diploptera</taxon>
    </lineage>
</organism>
<feature type="binding site" evidence="2">
    <location>
        <position position="63"/>
    </location>
    <ligand>
        <name>Zn(2+)</name>
        <dbReference type="ChEBI" id="CHEBI:29105"/>
        <label>2</label>
    </ligand>
</feature>
<proteinExistence type="predicted"/>
<dbReference type="GO" id="GO:0046872">
    <property type="term" value="F:metal ion binding"/>
    <property type="evidence" value="ECO:0007669"/>
    <property type="project" value="UniProtKB-KW"/>
</dbReference>
<dbReference type="EC" id="3.1.3.1" evidence="1"/>
<name>A0AAD8E302_DIPPU</name>